<dbReference type="GO" id="GO:0006729">
    <property type="term" value="P:tetrahydrobiopterin biosynthetic process"/>
    <property type="evidence" value="ECO:0007669"/>
    <property type="project" value="InterPro"/>
</dbReference>
<sequence length="190" mass="21078">MSGLARQTSDSNTAEPDFPELPPPPPFPCPFLTDDEIATYLGPLYAREWTVQPSDPKATKKPSPELVKRFAFSTFNELNAFLHLDLLDITQSENHHARQDITPDPPSLIVRVHTHSGLRPARHAEEPRRARVQPGITLRDVRFVYLLEQRLAARGGTAAVRSEAENMPSADEQPRSVAAVEARRGLSGQA</sequence>
<evidence type="ECO:0000256" key="1">
    <source>
        <dbReference type="SAM" id="MobiDB-lite"/>
    </source>
</evidence>
<feature type="compositionally biased region" description="Pro residues" evidence="1">
    <location>
        <begin position="19"/>
        <end position="29"/>
    </location>
</feature>
<keyword evidence="3" id="KW-1185">Reference proteome</keyword>
<feature type="compositionally biased region" description="Polar residues" evidence="1">
    <location>
        <begin position="1"/>
        <end position="14"/>
    </location>
</feature>
<gene>
    <name evidence="2" type="ORF">TRAPUB_6020</name>
</gene>
<dbReference type="OMA" id="ICHKTTH"/>
<comment type="caution">
    <text evidence="2">The sequence shown here is derived from an EMBL/GenBank/DDBJ whole genome shotgun (WGS) entry which is preliminary data.</text>
</comment>
<dbReference type="EMBL" id="MNAD01001618">
    <property type="protein sequence ID" value="OJT03351.1"/>
    <property type="molecule type" value="Genomic_DNA"/>
</dbReference>
<dbReference type="STRING" id="154538.A0A1M2V6Y2"/>
<reference evidence="2 3" key="1">
    <citation type="submission" date="2016-10" db="EMBL/GenBank/DDBJ databases">
        <title>Genome sequence of the basidiomycete white-rot fungus Trametes pubescens.</title>
        <authorList>
            <person name="Makela M.R."/>
            <person name="Granchi Z."/>
            <person name="Peng M."/>
            <person name="De Vries R.P."/>
            <person name="Grigoriev I."/>
            <person name="Riley R."/>
            <person name="Hilden K."/>
        </authorList>
    </citation>
    <scope>NUCLEOTIDE SEQUENCE [LARGE SCALE GENOMIC DNA]</scope>
    <source>
        <strain evidence="2 3">FBCC735</strain>
    </source>
</reference>
<dbReference type="InterPro" id="IPR036428">
    <property type="entry name" value="PCD_sf"/>
</dbReference>
<feature type="region of interest" description="Disordered" evidence="1">
    <location>
        <begin position="158"/>
        <end position="190"/>
    </location>
</feature>
<dbReference type="GO" id="GO:0008124">
    <property type="term" value="F:4-alpha-hydroxytetrahydrobiopterin dehydratase activity"/>
    <property type="evidence" value="ECO:0007669"/>
    <property type="project" value="InterPro"/>
</dbReference>
<evidence type="ECO:0000313" key="3">
    <source>
        <dbReference type="Proteomes" id="UP000184267"/>
    </source>
</evidence>
<dbReference type="OrthoDB" id="3263285at2759"/>
<protein>
    <recommendedName>
        <fullName evidence="4">4a-hydroxytetrahydrobiopterin dehydratase</fullName>
    </recommendedName>
</protein>
<dbReference type="AlphaFoldDB" id="A0A1M2V6Y2"/>
<name>A0A1M2V6Y2_TRAPU</name>
<feature type="region of interest" description="Disordered" evidence="1">
    <location>
        <begin position="1"/>
        <end position="29"/>
    </location>
</feature>
<accession>A0A1M2V6Y2</accession>
<dbReference type="Proteomes" id="UP000184267">
    <property type="component" value="Unassembled WGS sequence"/>
</dbReference>
<evidence type="ECO:0008006" key="4">
    <source>
        <dbReference type="Google" id="ProtNLM"/>
    </source>
</evidence>
<proteinExistence type="predicted"/>
<evidence type="ECO:0000313" key="2">
    <source>
        <dbReference type="EMBL" id="OJT03351.1"/>
    </source>
</evidence>
<dbReference type="Gene3D" id="3.30.1360.20">
    <property type="entry name" value="Transcriptional coactivator/pterin dehydratase"/>
    <property type="match status" value="1"/>
</dbReference>
<organism evidence="2 3">
    <name type="scientific">Trametes pubescens</name>
    <name type="common">White-rot fungus</name>
    <dbReference type="NCBI Taxonomy" id="154538"/>
    <lineage>
        <taxon>Eukaryota</taxon>
        <taxon>Fungi</taxon>
        <taxon>Dikarya</taxon>
        <taxon>Basidiomycota</taxon>
        <taxon>Agaricomycotina</taxon>
        <taxon>Agaricomycetes</taxon>
        <taxon>Polyporales</taxon>
        <taxon>Polyporaceae</taxon>
        <taxon>Trametes</taxon>
    </lineage>
</organism>